<dbReference type="AlphaFoldDB" id="A0A6A6YJW0"/>
<evidence type="ECO:0008006" key="4">
    <source>
        <dbReference type="Google" id="ProtNLM"/>
    </source>
</evidence>
<evidence type="ECO:0000313" key="1">
    <source>
        <dbReference type="EMBL" id="KAF2809142.1"/>
    </source>
</evidence>
<gene>
    <name evidence="1 3" type="ORF">BDZ99DRAFT_463947</name>
</gene>
<name>A0A6A6YJW0_9PEZI</name>
<accession>A0A6A6YJW0</accession>
<reference evidence="3" key="3">
    <citation type="submission" date="2025-04" db="UniProtKB">
        <authorList>
            <consortium name="RefSeq"/>
        </authorList>
    </citation>
    <scope>IDENTIFICATION</scope>
    <source>
        <strain evidence="3">CBS 304.34</strain>
    </source>
</reference>
<protein>
    <recommendedName>
        <fullName evidence="4">HTH psq-type domain-containing protein</fullName>
    </recommendedName>
</protein>
<reference evidence="1 3" key="1">
    <citation type="journal article" date="2020" name="Stud. Mycol.">
        <title>101 Dothideomycetes genomes: a test case for predicting lifestyles and emergence of pathogens.</title>
        <authorList>
            <person name="Haridas S."/>
            <person name="Albert R."/>
            <person name="Binder M."/>
            <person name="Bloem J."/>
            <person name="Labutti K."/>
            <person name="Salamov A."/>
            <person name="Andreopoulos B."/>
            <person name="Baker S."/>
            <person name="Barry K."/>
            <person name="Bills G."/>
            <person name="Bluhm B."/>
            <person name="Cannon C."/>
            <person name="Castanera R."/>
            <person name="Culley D."/>
            <person name="Daum C."/>
            <person name="Ezra D."/>
            <person name="Gonzalez J."/>
            <person name="Henrissat B."/>
            <person name="Kuo A."/>
            <person name="Liang C."/>
            <person name="Lipzen A."/>
            <person name="Lutzoni F."/>
            <person name="Magnuson J."/>
            <person name="Mondo S."/>
            <person name="Nolan M."/>
            <person name="Ohm R."/>
            <person name="Pangilinan J."/>
            <person name="Park H.-J."/>
            <person name="Ramirez L."/>
            <person name="Alfaro M."/>
            <person name="Sun H."/>
            <person name="Tritt A."/>
            <person name="Yoshinaga Y."/>
            <person name="Zwiers L.-H."/>
            <person name="Turgeon B."/>
            <person name="Goodwin S."/>
            <person name="Spatafora J."/>
            <person name="Crous P."/>
            <person name="Grigoriev I."/>
        </authorList>
    </citation>
    <scope>NUCLEOTIDE SEQUENCE</scope>
    <source>
        <strain evidence="1 3">CBS 304.34</strain>
    </source>
</reference>
<dbReference type="RefSeq" id="XP_033576106.1">
    <property type="nucleotide sequence ID" value="XM_033720185.1"/>
</dbReference>
<sequence>MDQMEVAIAELRICEGKNIAKVARGHGIIRSTLSRRYHGKTVSRSDAHENQRNLDAAQSAALLSYIKSLTERGLPPTIEMLRNIAAEIIGYMLGKN</sequence>
<organism evidence="1">
    <name type="scientific">Mytilinidion resinicola</name>
    <dbReference type="NCBI Taxonomy" id="574789"/>
    <lineage>
        <taxon>Eukaryota</taxon>
        <taxon>Fungi</taxon>
        <taxon>Dikarya</taxon>
        <taxon>Ascomycota</taxon>
        <taxon>Pezizomycotina</taxon>
        <taxon>Dothideomycetes</taxon>
        <taxon>Pleosporomycetidae</taxon>
        <taxon>Mytilinidiales</taxon>
        <taxon>Mytilinidiaceae</taxon>
        <taxon>Mytilinidion</taxon>
    </lineage>
</organism>
<evidence type="ECO:0000313" key="3">
    <source>
        <dbReference type="RefSeq" id="XP_033576106.1"/>
    </source>
</evidence>
<evidence type="ECO:0000313" key="2">
    <source>
        <dbReference type="Proteomes" id="UP000504636"/>
    </source>
</evidence>
<dbReference type="Proteomes" id="UP000504636">
    <property type="component" value="Unplaced"/>
</dbReference>
<reference evidence="3" key="2">
    <citation type="submission" date="2020-04" db="EMBL/GenBank/DDBJ databases">
        <authorList>
            <consortium name="NCBI Genome Project"/>
        </authorList>
    </citation>
    <scope>NUCLEOTIDE SEQUENCE</scope>
    <source>
        <strain evidence="3">CBS 304.34</strain>
    </source>
</reference>
<keyword evidence="2" id="KW-1185">Reference proteome</keyword>
<dbReference type="EMBL" id="MU003702">
    <property type="protein sequence ID" value="KAF2809142.1"/>
    <property type="molecule type" value="Genomic_DNA"/>
</dbReference>
<proteinExistence type="predicted"/>
<dbReference type="GeneID" id="54461078"/>
<dbReference type="OrthoDB" id="3942738at2759"/>